<proteinExistence type="predicted"/>
<comment type="caution">
    <text evidence="1">The sequence shown here is derived from an EMBL/GenBank/DDBJ whole genome shotgun (WGS) entry which is preliminary data.</text>
</comment>
<dbReference type="EMBL" id="CAUM01000148">
    <property type="protein sequence ID" value="CCV08685.1"/>
    <property type="molecule type" value="Genomic_DNA"/>
</dbReference>
<gene>
    <name evidence="1" type="ORF">MESS2_780032</name>
</gene>
<evidence type="ECO:0000313" key="1">
    <source>
        <dbReference type="EMBL" id="CCV08685.1"/>
    </source>
</evidence>
<keyword evidence="2" id="KW-1185">Reference proteome</keyword>
<dbReference type="Proteomes" id="UP000012062">
    <property type="component" value="Unassembled WGS sequence"/>
</dbReference>
<name>M5EXG2_9HYPH</name>
<protein>
    <submittedName>
        <fullName evidence="1">Uncharacterized protein</fullName>
    </submittedName>
</protein>
<reference evidence="1 2" key="1">
    <citation type="submission" date="2013-02" db="EMBL/GenBank/DDBJ databases">
        <authorList>
            <person name="Genoscope - CEA"/>
        </authorList>
    </citation>
    <scope>NUCLEOTIDE SEQUENCE [LARGE SCALE GENOMIC DNA]</scope>
    <source>
        <strain evidence="1 2">STM 2683</strain>
    </source>
</reference>
<organism evidence="1 2">
    <name type="scientific">Mesorhizobium metallidurans STM 2683</name>
    <dbReference type="NCBI Taxonomy" id="1297569"/>
    <lineage>
        <taxon>Bacteria</taxon>
        <taxon>Pseudomonadati</taxon>
        <taxon>Pseudomonadota</taxon>
        <taxon>Alphaproteobacteria</taxon>
        <taxon>Hyphomicrobiales</taxon>
        <taxon>Phyllobacteriaceae</taxon>
        <taxon>Mesorhizobium</taxon>
    </lineage>
</organism>
<evidence type="ECO:0000313" key="2">
    <source>
        <dbReference type="Proteomes" id="UP000012062"/>
    </source>
</evidence>
<accession>M5EXG2</accession>
<sequence length="22" mass="2220">MLADNPDAVADLIEKHAATGAP</sequence>
<dbReference type="AlphaFoldDB" id="M5EXG2"/>